<dbReference type="SUPFAM" id="SSF51735">
    <property type="entry name" value="NAD(P)-binding Rossmann-fold domains"/>
    <property type="match status" value="1"/>
</dbReference>
<dbReference type="Pfam" id="PF05222">
    <property type="entry name" value="AlaDh_PNT_N"/>
    <property type="match status" value="1"/>
</dbReference>
<dbReference type="CDD" id="cd05304">
    <property type="entry name" value="Rubrum_tdh"/>
    <property type="match status" value="1"/>
</dbReference>
<dbReference type="NCBIfam" id="NF006942">
    <property type="entry name" value="PRK09424.1"/>
    <property type="match status" value="1"/>
</dbReference>
<evidence type="ECO:0000313" key="14">
    <source>
        <dbReference type="EMBL" id="TFE37933.1"/>
    </source>
</evidence>
<accession>A0A4Y8MKP2</accession>
<dbReference type="PANTHER" id="PTHR10160">
    <property type="entry name" value="NAD(P) TRANSHYDROGENASE"/>
    <property type="match status" value="1"/>
</dbReference>
<keyword evidence="7" id="KW-0520">NAD</keyword>
<evidence type="ECO:0000256" key="10">
    <source>
        <dbReference type="ARBA" id="ARBA00076996"/>
    </source>
</evidence>
<dbReference type="GO" id="GO:0005886">
    <property type="term" value="C:plasma membrane"/>
    <property type="evidence" value="ECO:0007669"/>
    <property type="project" value="TreeGrafter"/>
</dbReference>
<dbReference type="EC" id="7.1.1.1" evidence="3"/>
<keyword evidence="6" id="KW-1278">Translocase</keyword>
<comment type="caution">
    <text evidence="14">The sequence shown here is derived from an EMBL/GenBank/DDBJ whole genome shotgun (WGS) entry which is preliminary data.</text>
</comment>
<comment type="catalytic activity">
    <reaction evidence="8">
        <text>NAD(+) + NADPH + H(+)(in) = NADH + NADP(+) + H(+)(out)</text>
        <dbReference type="Rhea" id="RHEA:47992"/>
        <dbReference type="ChEBI" id="CHEBI:15378"/>
        <dbReference type="ChEBI" id="CHEBI:57540"/>
        <dbReference type="ChEBI" id="CHEBI:57783"/>
        <dbReference type="ChEBI" id="CHEBI:57945"/>
        <dbReference type="ChEBI" id="CHEBI:58349"/>
        <dbReference type="EC" id="7.1.1.1"/>
    </reaction>
</comment>
<dbReference type="InterPro" id="IPR007886">
    <property type="entry name" value="AlaDH/PNT_N"/>
</dbReference>
<dbReference type="RefSeq" id="WP_134466439.1">
    <property type="nucleotide sequence ID" value="NZ_JBHMFL010000057.1"/>
</dbReference>
<dbReference type="GO" id="GO:0006740">
    <property type="term" value="P:NADPH regeneration"/>
    <property type="evidence" value="ECO:0007669"/>
    <property type="project" value="TreeGrafter"/>
</dbReference>
<feature type="domain" description="Alanine dehydrogenase/pyridine nucleotide transhydrogenase N-terminal" evidence="13">
    <location>
        <begin position="4"/>
        <end position="136"/>
    </location>
</feature>
<keyword evidence="4" id="KW-0547">Nucleotide-binding</keyword>
<comment type="similarity">
    <text evidence="2">Belongs to the AlaDH/PNT family.</text>
</comment>
<dbReference type="GeneID" id="97303888"/>
<dbReference type="GO" id="GO:0050661">
    <property type="term" value="F:NADP binding"/>
    <property type="evidence" value="ECO:0007669"/>
    <property type="project" value="TreeGrafter"/>
</dbReference>
<evidence type="ECO:0000256" key="6">
    <source>
        <dbReference type="ARBA" id="ARBA00022967"/>
    </source>
</evidence>
<reference evidence="14 15" key="1">
    <citation type="submission" date="2019-03" db="EMBL/GenBank/DDBJ databases">
        <title>Complete Genome Sequence of Paraburkholderia dipogonis ICMP 19430T, a Nitrogen-fixing Symbiont of the South African Invasive Legume Dipogon lignosus in New Zealand.</title>
        <authorList>
            <person name="De Meyer S.E."/>
        </authorList>
    </citation>
    <scope>NUCLEOTIDE SEQUENCE [LARGE SCALE GENOMIC DNA]</scope>
    <source>
        <strain evidence="14 15">ICMP 19430</strain>
    </source>
</reference>
<evidence type="ECO:0000256" key="1">
    <source>
        <dbReference type="ARBA" id="ARBA00003943"/>
    </source>
</evidence>
<dbReference type="PANTHER" id="PTHR10160:SF19">
    <property type="entry name" value="PROTON-TRANSLOCATING NAD(P)(+) TRANSHYDROGENASE"/>
    <property type="match status" value="1"/>
</dbReference>
<evidence type="ECO:0000256" key="3">
    <source>
        <dbReference type="ARBA" id="ARBA00012943"/>
    </source>
</evidence>
<protein>
    <recommendedName>
        <fullName evidence="9">NAD(P) transhydrogenase subunit alpha part 1</fullName>
        <ecNumber evidence="3">7.1.1.1</ecNumber>
    </recommendedName>
    <alternativeName>
        <fullName evidence="11">Nicotinamide nucleotide transhydrogenase subunit alpha 1</fullName>
    </alternativeName>
    <alternativeName>
        <fullName evidence="10">Pyridine nucleotide transhydrogenase subunit alpha 1</fullName>
    </alternativeName>
</protein>
<name>A0A4Y8MKP2_9BURK</name>
<evidence type="ECO:0000313" key="15">
    <source>
        <dbReference type="Proteomes" id="UP000297385"/>
    </source>
</evidence>
<keyword evidence="14" id="KW-0560">Oxidoreductase</keyword>
<dbReference type="EMBL" id="SNVI01000005">
    <property type="protein sequence ID" value="TFE37933.1"/>
    <property type="molecule type" value="Genomic_DNA"/>
</dbReference>
<evidence type="ECO:0000256" key="9">
    <source>
        <dbReference type="ARBA" id="ARBA00071353"/>
    </source>
</evidence>
<organism evidence="14 15">
    <name type="scientific">Paraburkholderia dipogonis</name>
    <dbReference type="NCBI Taxonomy" id="1211383"/>
    <lineage>
        <taxon>Bacteria</taxon>
        <taxon>Pseudomonadati</taxon>
        <taxon>Pseudomonadota</taxon>
        <taxon>Betaproteobacteria</taxon>
        <taxon>Burkholderiales</taxon>
        <taxon>Burkholderiaceae</taxon>
        <taxon>Paraburkholderia</taxon>
    </lineage>
</organism>
<keyword evidence="5" id="KW-0521">NADP</keyword>
<dbReference type="SMART" id="SM01003">
    <property type="entry name" value="AlaDh_PNT_N"/>
    <property type="match status" value="1"/>
</dbReference>
<gene>
    <name evidence="14" type="ORF">E2553_39295</name>
</gene>
<evidence type="ECO:0000259" key="12">
    <source>
        <dbReference type="SMART" id="SM01002"/>
    </source>
</evidence>
<evidence type="ECO:0000256" key="7">
    <source>
        <dbReference type="ARBA" id="ARBA00023027"/>
    </source>
</evidence>
<evidence type="ECO:0000256" key="2">
    <source>
        <dbReference type="ARBA" id="ARBA00005689"/>
    </source>
</evidence>
<dbReference type="Pfam" id="PF01262">
    <property type="entry name" value="AlaDh_PNT_C"/>
    <property type="match status" value="1"/>
</dbReference>
<comment type="function">
    <text evidence="1">The transhydrogenation between NADH and NADP is coupled to respiration and ATP hydrolysis and functions as a proton pump across the membrane.</text>
</comment>
<feature type="domain" description="Alanine dehydrogenase/pyridine nucleotide transhydrogenase NAD(H)-binding" evidence="12">
    <location>
        <begin position="145"/>
        <end position="326"/>
    </location>
</feature>
<dbReference type="SUPFAM" id="SSF52283">
    <property type="entry name" value="Formate/glycerate dehydrogenase catalytic domain-like"/>
    <property type="match status" value="1"/>
</dbReference>
<evidence type="ECO:0000256" key="5">
    <source>
        <dbReference type="ARBA" id="ARBA00022857"/>
    </source>
</evidence>
<dbReference type="AlphaFoldDB" id="A0A4Y8MKP2"/>
<sequence>MKIGIPKETLAREQRVAATPETVKKYVDQGHSVTVEKGAGTRASFADEQYTAAGSTIGSAEQAFASDAVLKVQAPTDDELKLMKAGSFLVGMLDPSNKERASVLANAGITAFALEAAPRTTRAQSLDVLSSQANIAGYKAVLIAADLYPRFMPMLMTAAGTVKAARVLILGAGVAGLQAIATAKRLGCVIEASDVRPAVKEQIESLGAKFLDVPYETDEEREYAAGSGGYARSMPQSWLERQSKLVHERAKAADIVISTALIPGRDAPTLLSAETVLAMKPGSVVIDLAAGRGPVVDQATGRRGGNCPLAEADEVVVTESGVQICGYTNMASLVSADASALYARNVLDFMKIVINKEGKFEVNMDDDIVAATLLTNGVSSALRAA</sequence>
<dbReference type="SMART" id="SM01002">
    <property type="entry name" value="AlaDh_PNT_C"/>
    <property type="match status" value="1"/>
</dbReference>
<evidence type="ECO:0000259" key="13">
    <source>
        <dbReference type="SMART" id="SM01003"/>
    </source>
</evidence>
<dbReference type="InterPro" id="IPR007698">
    <property type="entry name" value="AlaDH/PNT_NAD(H)-bd"/>
</dbReference>
<dbReference type="Proteomes" id="UP000297385">
    <property type="component" value="Unassembled WGS sequence"/>
</dbReference>
<evidence type="ECO:0000256" key="8">
    <source>
        <dbReference type="ARBA" id="ARBA00048202"/>
    </source>
</evidence>
<evidence type="ECO:0000256" key="4">
    <source>
        <dbReference type="ARBA" id="ARBA00022741"/>
    </source>
</evidence>
<dbReference type="GO" id="GO:0016491">
    <property type="term" value="F:oxidoreductase activity"/>
    <property type="evidence" value="ECO:0007669"/>
    <property type="project" value="UniProtKB-KW"/>
</dbReference>
<dbReference type="GO" id="GO:0008750">
    <property type="term" value="F:proton-translocating NAD(P)+ transhydrogenase activity"/>
    <property type="evidence" value="ECO:0007669"/>
    <property type="project" value="UniProtKB-EC"/>
</dbReference>
<evidence type="ECO:0000256" key="11">
    <source>
        <dbReference type="ARBA" id="ARBA00084087"/>
    </source>
</evidence>
<dbReference type="InterPro" id="IPR036291">
    <property type="entry name" value="NAD(P)-bd_dom_sf"/>
</dbReference>
<dbReference type="FunFam" id="3.40.50.720:FF:000188">
    <property type="entry name" value="NAD(P) transhydrogenase alpha subunit 1"/>
    <property type="match status" value="1"/>
</dbReference>
<dbReference type="Gene3D" id="3.40.50.720">
    <property type="entry name" value="NAD(P)-binding Rossmann-like Domain"/>
    <property type="match status" value="2"/>
</dbReference>
<proteinExistence type="inferred from homology"/>